<organism evidence="2 3">
    <name type="scientific">Strigomonas culicis</name>
    <dbReference type="NCBI Taxonomy" id="28005"/>
    <lineage>
        <taxon>Eukaryota</taxon>
        <taxon>Discoba</taxon>
        <taxon>Euglenozoa</taxon>
        <taxon>Kinetoplastea</taxon>
        <taxon>Metakinetoplastina</taxon>
        <taxon>Trypanosomatida</taxon>
        <taxon>Trypanosomatidae</taxon>
        <taxon>Strigomonadinae</taxon>
        <taxon>Strigomonas</taxon>
    </lineage>
</organism>
<evidence type="ECO:0000259" key="1">
    <source>
        <dbReference type="Pfam" id="PF20054"/>
    </source>
</evidence>
<keyword evidence="3" id="KW-1185">Reference proteome</keyword>
<dbReference type="OrthoDB" id="241787at2759"/>
<evidence type="ECO:0000313" key="3">
    <source>
        <dbReference type="Proteomes" id="UP000015354"/>
    </source>
</evidence>
<dbReference type="InterPro" id="IPR045399">
    <property type="entry name" value="Tc-38"/>
</dbReference>
<dbReference type="AlphaFoldDB" id="S9UMF2"/>
<accession>S9UMF2</accession>
<protein>
    <recommendedName>
        <fullName evidence="1">Trypanosoma Tc-38 (p38) protein domain-containing protein</fullName>
    </recommendedName>
</protein>
<reference evidence="2 3" key="1">
    <citation type="journal article" date="2013" name="PLoS ONE">
        <title>Predicting the Proteins of Angomonas deanei, Strigomonas culicis and Their Respective Endosymbionts Reveals New Aspects of the Trypanosomatidae Family.</title>
        <authorList>
            <person name="Motta M.C."/>
            <person name="Martins A.C."/>
            <person name="de Souza S.S."/>
            <person name="Catta-Preta C.M."/>
            <person name="Silva R."/>
            <person name="Klein C.C."/>
            <person name="de Almeida L.G."/>
            <person name="de Lima Cunha O."/>
            <person name="Ciapina L.P."/>
            <person name="Brocchi M."/>
            <person name="Colabardini A.C."/>
            <person name="de Araujo Lima B."/>
            <person name="Machado C.R."/>
            <person name="de Almeida Soares C.M."/>
            <person name="Probst C.M."/>
            <person name="de Menezes C.B."/>
            <person name="Thompson C.E."/>
            <person name="Bartholomeu D.C."/>
            <person name="Gradia D.F."/>
            <person name="Pavoni D.P."/>
            <person name="Grisard E.C."/>
            <person name="Fantinatti-Garboggini F."/>
            <person name="Marchini F.K."/>
            <person name="Rodrigues-Luiz G.F."/>
            <person name="Wagner G."/>
            <person name="Goldman G.H."/>
            <person name="Fietto J.L."/>
            <person name="Elias M.C."/>
            <person name="Goldman M.H."/>
            <person name="Sagot M.F."/>
            <person name="Pereira M."/>
            <person name="Stoco P.H."/>
            <person name="de Mendonca-Neto R.P."/>
            <person name="Teixeira S.M."/>
            <person name="Maciel T.E."/>
            <person name="de Oliveira Mendes T.A."/>
            <person name="Urmenyi T.P."/>
            <person name="de Souza W."/>
            <person name="Schenkman S."/>
            <person name="de Vasconcelos A.T."/>
        </authorList>
    </citation>
    <scope>NUCLEOTIDE SEQUENCE [LARGE SCALE GENOMIC DNA]</scope>
</reference>
<feature type="domain" description="Trypanosoma Tc-38 (p38) protein" evidence="1">
    <location>
        <begin position="120"/>
        <end position="188"/>
    </location>
</feature>
<name>S9UMF2_9TRYP</name>
<evidence type="ECO:0000313" key="2">
    <source>
        <dbReference type="EMBL" id="EPY32022.1"/>
    </source>
</evidence>
<comment type="caution">
    <text evidence="2">The sequence shown here is derived from an EMBL/GenBank/DDBJ whole genome shotgun (WGS) entry which is preliminary data.</text>
</comment>
<dbReference type="Proteomes" id="UP000015354">
    <property type="component" value="Unassembled WGS sequence"/>
</dbReference>
<dbReference type="EMBL" id="ATMH01003016">
    <property type="protein sequence ID" value="EPY32022.1"/>
    <property type="molecule type" value="Genomic_DNA"/>
</dbReference>
<proteinExistence type="predicted"/>
<dbReference type="Pfam" id="PF20054">
    <property type="entry name" value="Tc-38"/>
    <property type="match status" value="1"/>
</dbReference>
<sequence length="204" mass="23127">MDLAAEFLTCRGVSLAVTDGDAVRLRALTTERGYLSPFWLTLAEVELLFLHSVIWCRLQFKNLSLHEVSRLFVDRAVRLSDNRFPVLNAQELVEEGAVDCSSYLRPATDLFRIFIPVDVLTGKPFDRCIEDRIRIECIMSKSWCSIWGTPTSFQNAGIELFEDPIGIYVMDTDGNESFIISALSTKDPLGAYAKMYPNHFIYIA</sequence>
<gene>
    <name evidence="2" type="ORF">STCU_03016</name>
</gene>